<accession>A0ABD3NY30</accession>
<dbReference type="EMBL" id="JABMIG020000353">
    <property type="protein sequence ID" value="KAL3780337.1"/>
    <property type="molecule type" value="Genomic_DNA"/>
</dbReference>
<gene>
    <name evidence="1" type="ORF">HJC23_008267</name>
</gene>
<evidence type="ECO:0000313" key="2">
    <source>
        <dbReference type="Proteomes" id="UP001516023"/>
    </source>
</evidence>
<evidence type="ECO:0000313" key="1">
    <source>
        <dbReference type="EMBL" id="KAL3780337.1"/>
    </source>
</evidence>
<keyword evidence="2" id="KW-1185">Reference proteome</keyword>
<reference evidence="1 2" key="1">
    <citation type="journal article" date="2020" name="G3 (Bethesda)">
        <title>Improved Reference Genome for Cyclotella cryptica CCMP332, a Model for Cell Wall Morphogenesis, Salinity Adaptation, and Lipid Production in Diatoms (Bacillariophyta).</title>
        <authorList>
            <person name="Roberts W.R."/>
            <person name="Downey K.M."/>
            <person name="Ruck E.C."/>
            <person name="Traller J.C."/>
            <person name="Alverson A.J."/>
        </authorList>
    </citation>
    <scope>NUCLEOTIDE SEQUENCE [LARGE SCALE GENOMIC DNA]</scope>
    <source>
        <strain evidence="1 2">CCMP332</strain>
    </source>
</reference>
<dbReference type="Proteomes" id="UP001516023">
    <property type="component" value="Unassembled WGS sequence"/>
</dbReference>
<dbReference type="AlphaFoldDB" id="A0ABD3NY30"/>
<sequence length="358" mass="39265">MNLTEIMKCTPALMFAWATHSSATAPPPSPSSGNEFNDGVYRGAYEAEQIWEANGRSCTYIWSFDTQVEDYVNQYYPTDTDNWRTNSFNSGVEQGAEQVIDKYERECLGDSPDDCSDLGNAAAQGKFTFGVPDVCRPIAFAFCPFNAASEASPASEPNYEKQCREVAYGICKGAIYNQVISNGCTMTTTELWQEQYKCEEQIDAMVDGDDNDDTYIPPVIEECSDGHDCESCLSNSRCTWFQDIGYCEKVSALVRSTLFAIYVDMSFIIIRQGCGMKGCGATVCASDLLVCEDCLGGPGTPASGQYSWSPYTNECVVDCMLAPADAPCYKSKSNYDPNGYDPSICKKNKDKAVNSVLA</sequence>
<comment type="caution">
    <text evidence="1">The sequence shown here is derived from an EMBL/GenBank/DDBJ whole genome shotgun (WGS) entry which is preliminary data.</text>
</comment>
<proteinExistence type="predicted"/>
<organism evidence="1 2">
    <name type="scientific">Cyclotella cryptica</name>
    <dbReference type="NCBI Taxonomy" id="29204"/>
    <lineage>
        <taxon>Eukaryota</taxon>
        <taxon>Sar</taxon>
        <taxon>Stramenopiles</taxon>
        <taxon>Ochrophyta</taxon>
        <taxon>Bacillariophyta</taxon>
        <taxon>Coscinodiscophyceae</taxon>
        <taxon>Thalassiosirophycidae</taxon>
        <taxon>Stephanodiscales</taxon>
        <taxon>Stephanodiscaceae</taxon>
        <taxon>Cyclotella</taxon>
    </lineage>
</organism>
<protein>
    <submittedName>
        <fullName evidence="1">Uncharacterized protein</fullName>
    </submittedName>
</protein>
<name>A0ABD3NY30_9STRA</name>